<dbReference type="SUPFAM" id="SSF102114">
    <property type="entry name" value="Radical SAM enzymes"/>
    <property type="match status" value="1"/>
</dbReference>
<evidence type="ECO:0000259" key="7">
    <source>
        <dbReference type="PROSITE" id="PS51918"/>
    </source>
</evidence>
<protein>
    <recommendedName>
        <fullName evidence="10">Fe-S oxidoreductase</fullName>
    </recommendedName>
</protein>
<feature type="domain" description="B12-binding" evidence="6">
    <location>
        <begin position="38"/>
        <end position="185"/>
    </location>
</feature>
<dbReference type="PROSITE" id="PS51332">
    <property type="entry name" value="B12_BINDING"/>
    <property type="match status" value="1"/>
</dbReference>
<dbReference type="Proteomes" id="UP001628193">
    <property type="component" value="Unassembled WGS sequence"/>
</dbReference>
<evidence type="ECO:0000313" key="9">
    <source>
        <dbReference type="Proteomes" id="UP001628193"/>
    </source>
</evidence>
<organism evidence="8 9">
    <name type="scientific">Candidatus Magnetaquiglobus chichijimensis</name>
    <dbReference type="NCBI Taxonomy" id="3141448"/>
    <lineage>
        <taxon>Bacteria</taxon>
        <taxon>Pseudomonadati</taxon>
        <taxon>Pseudomonadota</taxon>
        <taxon>Magnetococcia</taxon>
        <taxon>Magnetococcales</taxon>
        <taxon>Candidatus Magnetaquicoccaceae</taxon>
        <taxon>Candidatus Magnetaquiglobus</taxon>
    </lineage>
</organism>
<dbReference type="SFLD" id="SFLDG01082">
    <property type="entry name" value="B12-binding_domain_containing"/>
    <property type="match status" value="1"/>
</dbReference>
<dbReference type="PANTHER" id="PTHR43409">
    <property type="entry name" value="ANAEROBIC MAGNESIUM-PROTOPORPHYRIN IX MONOMETHYL ESTER CYCLASE-RELATED"/>
    <property type="match status" value="1"/>
</dbReference>
<evidence type="ECO:0000313" key="8">
    <source>
        <dbReference type="EMBL" id="GAB0057793.1"/>
    </source>
</evidence>
<dbReference type="InterPro" id="IPR051198">
    <property type="entry name" value="BchE-like"/>
</dbReference>
<dbReference type="InterPro" id="IPR007197">
    <property type="entry name" value="rSAM"/>
</dbReference>
<reference evidence="8 9" key="2">
    <citation type="submission" date="2024-09" db="EMBL/GenBank/DDBJ databases">
        <title>Draft genome sequence of Candidatus Magnetaquicoccaceae bacterium FCR-1.</title>
        <authorList>
            <person name="Shimoshige H."/>
            <person name="Shimamura S."/>
            <person name="Taoka A."/>
            <person name="Kobayashi H."/>
            <person name="Maekawa T."/>
        </authorList>
    </citation>
    <scope>NUCLEOTIDE SEQUENCE [LARGE SCALE GENOMIC DNA]</scope>
    <source>
        <strain evidence="8 9">FCR-1</strain>
    </source>
</reference>
<dbReference type="EMBL" id="BAAFGK010000004">
    <property type="protein sequence ID" value="GAB0057793.1"/>
    <property type="molecule type" value="Genomic_DNA"/>
</dbReference>
<dbReference type="InterPro" id="IPR058240">
    <property type="entry name" value="rSAM_sf"/>
</dbReference>
<reference evidence="8 9" key="1">
    <citation type="submission" date="2024-05" db="EMBL/GenBank/DDBJ databases">
        <authorList>
            <consortium name="Candidatus Magnetaquicoccaceae bacterium FCR-1 genome sequencing consortium"/>
            <person name="Shimoshige H."/>
            <person name="Shimamura S."/>
            <person name="Taoka A."/>
            <person name="Kobayashi H."/>
            <person name="Maekawa T."/>
        </authorList>
    </citation>
    <scope>NUCLEOTIDE SEQUENCE [LARGE SCALE GENOMIC DNA]</scope>
    <source>
        <strain evidence="8 9">FCR-1</strain>
    </source>
</reference>
<gene>
    <name evidence="8" type="ORF">SIID45300_02125</name>
</gene>
<name>A0ABQ0CA88_9PROT</name>
<evidence type="ECO:0000256" key="4">
    <source>
        <dbReference type="ARBA" id="ARBA00023004"/>
    </source>
</evidence>
<evidence type="ECO:0000256" key="1">
    <source>
        <dbReference type="ARBA" id="ARBA00001966"/>
    </source>
</evidence>
<dbReference type="InterPro" id="IPR006638">
    <property type="entry name" value="Elp3/MiaA/NifB-like_rSAM"/>
</dbReference>
<dbReference type="CDD" id="cd01335">
    <property type="entry name" value="Radical_SAM"/>
    <property type="match status" value="1"/>
</dbReference>
<accession>A0ABQ0CA88</accession>
<evidence type="ECO:0000256" key="2">
    <source>
        <dbReference type="ARBA" id="ARBA00022691"/>
    </source>
</evidence>
<evidence type="ECO:0008006" key="10">
    <source>
        <dbReference type="Google" id="ProtNLM"/>
    </source>
</evidence>
<evidence type="ECO:0000259" key="6">
    <source>
        <dbReference type="PROSITE" id="PS51332"/>
    </source>
</evidence>
<keyword evidence="5" id="KW-0411">Iron-sulfur</keyword>
<keyword evidence="4" id="KW-0408">Iron</keyword>
<feature type="domain" description="Radical SAM core" evidence="7">
    <location>
        <begin position="240"/>
        <end position="474"/>
    </location>
</feature>
<dbReference type="SFLD" id="SFLDS00029">
    <property type="entry name" value="Radical_SAM"/>
    <property type="match status" value="1"/>
</dbReference>
<dbReference type="Pfam" id="PF04055">
    <property type="entry name" value="Radical_SAM"/>
    <property type="match status" value="1"/>
</dbReference>
<evidence type="ECO:0000256" key="3">
    <source>
        <dbReference type="ARBA" id="ARBA00022723"/>
    </source>
</evidence>
<dbReference type="InterPro" id="IPR006158">
    <property type="entry name" value="Cobalamin-bd"/>
</dbReference>
<dbReference type="Gene3D" id="3.40.50.280">
    <property type="entry name" value="Cobalamin-binding domain"/>
    <property type="match status" value="1"/>
</dbReference>
<comment type="caution">
    <text evidence="8">The sequence shown here is derived from an EMBL/GenBank/DDBJ whole genome shotgun (WGS) entry which is preliminary data.</text>
</comment>
<keyword evidence="9" id="KW-1185">Reference proteome</keyword>
<dbReference type="PROSITE" id="PS51918">
    <property type="entry name" value="RADICAL_SAM"/>
    <property type="match status" value="1"/>
</dbReference>
<dbReference type="SMART" id="SM00729">
    <property type="entry name" value="Elp3"/>
    <property type="match status" value="1"/>
</dbReference>
<proteinExistence type="predicted"/>
<sequence length="556" mass="63757">MDTFRRDGNHPLYKPCDGKRLAHTLQGYHQTRQSENHTVKLSLLYVGSTLNPYGFRKIGAVAKEILPDTRLYFVMQGFFRSFKNIFKPSSQAEQFQEEELQAMAQSFRDTDILGIATMSTNADSVKALLSRIRRINPEIIIVWGGVHAIYYPDDAIEHADVICYSEGELAFQRFLRSMMAGEGLSQVPNIWYREQGVVIKNPHMPLLTTEQMSQLPFISYGVDDWVFDQKIRAFRPIEVRDYLDSDALSFKVIWTRGCPFKCTYCANSELLKLDKGYARIRHPSVDYLIGELRSVLDRHPYIQTIHFLDDCFLAVPADTLQAFVNLWIRHIKRPFVVSGITPVHADQEKMDILLRGGLNRVRMGVQSGSDRVLKFFKRPNRPGLIKQAADIVGGYGRRMIPPAYDLLVDIPVETQEDIHATIRLVNDFKRPFTINFHSLRSVPNSALEKQLQEMNSEVLQLTHSSEVLSTTFANAVLMLIATFRIPDGVLKRLLPHCKPSHESSQAFGLFYWSCRTLYLGKRLLDHLRFFDFSVVLGRTGWWLWRLGLLKPASPGN</sequence>
<comment type="cofactor">
    <cofactor evidence="1">
        <name>[4Fe-4S] cluster</name>
        <dbReference type="ChEBI" id="CHEBI:49883"/>
    </cofactor>
</comment>
<evidence type="ECO:0000256" key="5">
    <source>
        <dbReference type="ARBA" id="ARBA00023014"/>
    </source>
</evidence>
<dbReference type="Gene3D" id="3.80.30.20">
    <property type="entry name" value="tm_1862 like domain"/>
    <property type="match status" value="1"/>
</dbReference>
<dbReference type="Pfam" id="PF02310">
    <property type="entry name" value="B12-binding"/>
    <property type="match status" value="1"/>
</dbReference>
<dbReference type="CDD" id="cd02068">
    <property type="entry name" value="radical_SAM_B12_BD"/>
    <property type="match status" value="1"/>
</dbReference>
<dbReference type="InterPro" id="IPR023404">
    <property type="entry name" value="rSAM_horseshoe"/>
</dbReference>
<keyword evidence="3" id="KW-0479">Metal-binding</keyword>
<keyword evidence="2" id="KW-0949">S-adenosyl-L-methionine</keyword>